<reference evidence="8" key="1">
    <citation type="submission" date="2021-04" db="EMBL/GenBank/DDBJ databases">
        <title>The genome sequence of Ideonella sp. 4Y11.</title>
        <authorList>
            <person name="Liu Y."/>
        </authorList>
    </citation>
    <scope>NUCLEOTIDE SEQUENCE</scope>
    <source>
        <strain evidence="8">4Y11</strain>
    </source>
</reference>
<dbReference type="AlphaFoldDB" id="A0A940YMB2"/>
<dbReference type="Pfam" id="PF00015">
    <property type="entry name" value="MCPsignal"/>
    <property type="match status" value="1"/>
</dbReference>
<keyword evidence="2" id="KW-0488">Methylation</keyword>
<dbReference type="EMBL" id="JAGQDE010000003">
    <property type="protein sequence ID" value="MBQ0958553.1"/>
    <property type="molecule type" value="Genomic_DNA"/>
</dbReference>
<dbReference type="GO" id="GO:0005886">
    <property type="term" value="C:plasma membrane"/>
    <property type="evidence" value="ECO:0007669"/>
    <property type="project" value="TreeGrafter"/>
</dbReference>
<proteinExistence type="inferred from homology"/>
<feature type="region of interest" description="Disordered" evidence="5">
    <location>
        <begin position="278"/>
        <end position="320"/>
    </location>
</feature>
<dbReference type="CDD" id="cd11386">
    <property type="entry name" value="MCP_signal"/>
    <property type="match status" value="1"/>
</dbReference>
<feature type="domain" description="Methyl-accepting transducer" evidence="7">
    <location>
        <begin position="270"/>
        <end position="499"/>
    </location>
</feature>
<evidence type="ECO:0000256" key="1">
    <source>
        <dbReference type="ARBA" id="ARBA00004370"/>
    </source>
</evidence>
<keyword evidence="6" id="KW-0812">Transmembrane</keyword>
<dbReference type="PROSITE" id="PS50111">
    <property type="entry name" value="CHEMOTAXIS_TRANSDUC_2"/>
    <property type="match status" value="1"/>
</dbReference>
<dbReference type="CDD" id="cd19411">
    <property type="entry name" value="MCP2201-like_sensor"/>
    <property type="match status" value="1"/>
</dbReference>
<accession>A0A940YMB2</accession>
<evidence type="ECO:0000259" key="7">
    <source>
        <dbReference type="PROSITE" id="PS50111"/>
    </source>
</evidence>
<dbReference type="InterPro" id="IPR047347">
    <property type="entry name" value="YvaQ-like_sensor"/>
</dbReference>
<evidence type="ECO:0000313" key="8">
    <source>
        <dbReference type="EMBL" id="MBQ0958553.1"/>
    </source>
</evidence>
<protein>
    <submittedName>
        <fullName evidence="8">MCP four helix bundle domain-containing protein</fullName>
    </submittedName>
</protein>
<comment type="caution">
    <text evidence="8">The sequence shown here is derived from an EMBL/GenBank/DDBJ whole genome shotgun (WGS) entry which is preliminary data.</text>
</comment>
<organism evidence="8 9">
    <name type="scientific">Ideonella aquatica</name>
    <dbReference type="NCBI Taxonomy" id="2824119"/>
    <lineage>
        <taxon>Bacteria</taxon>
        <taxon>Pseudomonadati</taxon>
        <taxon>Pseudomonadota</taxon>
        <taxon>Betaproteobacteria</taxon>
        <taxon>Burkholderiales</taxon>
        <taxon>Sphaerotilaceae</taxon>
        <taxon>Ideonella</taxon>
    </lineage>
</organism>
<dbReference type="FunFam" id="1.10.287.950:FF:000001">
    <property type="entry name" value="Methyl-accepting chemotaxis sensory transducer"/>
    <property type="match status" value="1"/>
</dbReference>
<gene>
    <name evidence="8" type="ORF">KAK06_06235</name>
</gene>
<dbReference type="GO" id="GO:0007165">
    <property type="term" value="P:signal transduction"/>
    <property type="evidence" value="ECO:0007669"/>
    <property type="project" value="UniProtKB-KW"/>
</dbReference>
<dbReference type="PANTHER" id="PTHR43531">
    <property type="entry name" value="PROTEIN ICFG"/>
    <property type="match status" value="1"/>
</dbReference>
<evidence type="ECO:0000256" key="6">
    <source>
        <dbReference type="SAM" id="Phobius"/>
    </source>
</evidence>
<feature type="compositionally biased region" description="Polar residues" evidence="5">
    <location>
        <begin position="278"/>
        <end position="293"/>
    </location>
</feature>
<dbReference type="InterPro" id="IPR024478">
    <property type="entry name" value="HlyB_4HB_MCP"/>
</dbReference>
<evidence type="ECO:0000256" key="2">
    <source>
        <dbReference type="ARBA" id="ARBA00022481"/>
    </source>
</evidence>
<comment type="subcellular location">
    <subcellularLocation>
        <location evidence="1">Membrane</location>
    </subcellularLocation>
</comment>
<keyword evidence="6" id="KW-1133">Transmembrane helix</keyword>
<evidence type="ECO:0000256" key="5">
    <source>
        <dbReference type="SAM" id="MobiDB-lite"/>
    </source>
</evidence>
<dbReference type="Pfam" id="PF12729">
    <property type="entry name" value="4HB_MCP_1"/>
    <property type="match status" value="1"/>
</dbReference>
<dbReference type="RefSeq" id="WP_210801053.1">
    <property type="nucleotide sequence ID" value="NZ_JAGQDE010000003.1"/>
</dbReference>
<dbReference type="SMART" id="SM00283">
    <property type="entry name" value="MA"/>
    <property type="match status" value="1"/>
</dbReference>
<dbReference type="InterPro" id="IPR004090">
    <property type="entry name" value="Chemotax_Me-accpt_rcpt"/>
</dbReference>
<dbReference type="Proteomes" id="UP000678374">
    <property type="component" value="Unassembled WGS sequence"/>
</dbReference>
<keyword evidence="9" id="KW-1185">Reference proteome</keyword>
<evidence type="ECO:0000313" key="9">
    <source>
        <dbReference type="Proteomes" id="UP000678374"/>
    </source>
</evidence>
<dbReference type="SUPFAM" id="SSF58104">
    <property type="entry name" value="Methyl-accepting chemotaxis protein (MCP) signaling domain"/>
    <property type="match status" value="1"/>
</dbReference>
<dbReference type="GO" id="GO:0004888">
    <property type="term" value="F:transmembrane signaling receptor activity"/>
    <property type="evidence" value="ECO:0007669"/>
    <property type="project" value="InterPro"/>
</dbReference>
<evidence type="ECO:0000256" key="4">
    <source>
        <dbReference type="PROSITE-ProRule" id="PRU00284"/>
    </source>
</evidence>
<dbReference type="Gene3D" id="1.10.287.950">
    <property type="entry name" value="Methyl-accepting chemotaxis protein"/>
    <property type="match status" value="1"/>
</dbReference>
<sequence length="514" mass="53104">MKTRTLLLLSFGALAVLVLITALLGLNTAASSNDAFDRYVHGPAQRMAMANKVLEATNARALAARNLLITTDPQRLAAEKAAVAKAHSEVQTQLAELHKRAAQAADPKVKQLVDAIVTIEAKYGPVALDIVAKATNGERDAAIAKMNAECQPLLAALIAAGDDYLAYGAQRGDQDTEQARDSYATARAILLAALLLAVATAIGLGLYIPRKLMRALGAEPDELGNAARKIAQGDLGPIAGAAQAPANSVLASMAAMRDSLATIVSQVRAGSDSVATASSQIAQGNQDLSGRTEQQASALQQTASSMEELGSTVRQNADSAQQANQLARAAAGVAQQGGTVVGEVVTTMQNISDSSRKIGDIIGVIDGIAFQTNILALNAAVEAARAGEQGRGFAVVAGEVRNLAQRSAEAAKEIKALITRNVEQVEQGTTLVGQAGETMEQIVGSIQRVSDIVSEISSASVEQSTGIQQVSDAVGQMDQATQQNAALVEESAAAAESLRTQAGQLVQAVSVFKL</sequence>
<keyword evidence="4" id="KW-0807">Transducer</keyword>
<name>A0A940YMB2_9BURK</name>
<evidence type="ECO:0000256" key="3">
    <source>
        <dbReference type="ARBA" id="ARBA00029447"/>
    </source>
</evidence>
<dbReference type="InterPro" id="IPR004089">
    <property type="entry name" value="MCPsignal_dom"/>
</dbReference>
<feature type="transmembrane region" description="Helical" evidence="6">
    <location>
        <begin position="188"/>
        <end position="208"/>
    </location>
</feature>
<keyword evidence="6" id="KW-0472">Membrane</keyword>
<feature type="compositionally biased region" description="Low complexity" evidence="5">
    <location>
        <begin position="294"/>
        <end position="305"/>
    </location>
</feature>
<dbReference type="InterPro" id="IPR051310">
    <property type="entry name" value="MCP_chemotaxis"/>
</dbReference>
<dbReference type="PRINTS" id="PR00260">
    <property type="entry name" value="CHEMTRNSDUCR"/>
</dbReference>
<dbReference type="GO" id="GO:0006935">
    <property type="term" value="P:chemotaxis"/>
    <property type="evidence" value="ECO:0007669"/>
    <property type="project" value="InterPro"/>
</dbReference>
<comment type="similarity">
    <text evidence="3">Belongs to the methyl-accepting chemotaxis (MCP) protein family.</text>
</comment>
<dbReference type="PANTHER" id="PTHR43531:SF14">
    <property type="entry name" value="METHYL-ACCEPTING CHEMOTAXIS PROTEIN I-RELATED"/>
    <property type="match status" value="1"/>
</dbReference>